<evidence type="ECO:0000256" key="6">
    <source>
        <dbReference type="ARBA" id="ARBA00048128"/>
    </source>
</evidence>
<comment type="catalytic activity">
    <reaction evidence="6">
        <text>alpha-D-glucose 1-phosphate + UTP + H(+) = UDP-alpha-D-glucose + diphosphate</text>
        <dbReference type="Rhea" id="RHEA:19889"/>
        <dbReference type="ChEBI" id="CHEBI:15378"/>
        <dbReference type="ChEBI" id="CHEBI:33019"/>
        <dbReference type="ChEBI" id="CHEBI:46398"/>
        <dbReference type="ChEBI" id="CHEBI:58601"/>
        <dbReference type="ChEBI" id="CHEBI:58885"/>
        <dbReference type="EC" id="2.7.7.9"/>
    </reaction>
</comment>
<dbReference type="Gene3D" id="3.90.550.10">
    <property type="entry name" value="Spore Coat Polysaccharide Biosynthesis Protein SpsA, Chain A"/>
    <property type="match status" value="1"/>
</dbReference>
<evidence type="ECO:0000256" key="3">
    <source>
        <dbReference type="ARBA" id="ARBA00012415"/>
    </source>
</evidence>
<evidence type="ECO:0000313" key="8">
    <source>
        <dbReference type="EMBL" id="MFC6180561.1"/>
    </source>
</evidence>
<reference evidence="9" key="1">
    <citation type="journal article" date="2019" name="Int. J. Syst. Evol. Microbiol.">
        <title>The Global Catalogue of Microorganisms (GCM) 10K type strain sequencing project: providing services to taxonomists for standard genome sequencing and annotation.</title>
        <authorList>
            <consortium name="The Broad Institute Genomics Platform"/>
            <consortium name="The Broad Institute Genome Sequencing Center for Infectious Disease"/>
            <person name="Wu L."/>
            <person name="Ma J."/>
        </authorList>
    </citation>
    <scope>NUCLEOTIDE SEQUENCE [LARGE SCALE GENOMIC DNA]</scope>
    <source>
        <strain evidence="9">CCM 8933</strain>
    </source>
</reference>
<name>A0ABW1RYF7_9LACO</name>
<accession>A0ABW1RYF7</accession>
<dbReference type="EC" id="2.7.7.9" evidence="3"/>
<keyword evidence="5 8" id="KW-0548">Nucleotidyltransferase</keyword>
<dbReference type="SUPFAM" id="SSF53448">
    <property type="entry name" value="Nucleotide-diphospho-sugar transferases"/>
    <property type="match status" value="1"/>
</dbReference>
<dbReference type="InterPro" id="IPR005835">
    <property type="entry name" value="NTP_transferase_dom"/>
</dbReference>
<comment type="similarity">
    <text evidence="2">Belongs to the UDPGP type 2 family.</text>
</comment>
<comment type="pathway">
    <text evidence="1">Carbohydrate metabolism; nucleotide-sugar metabolism.</text>
</comment>
<dbReference type="Pfam" id="PF00483">
    <property type="entry name" value="NTP_transferase"/>
    <property type="match status" value="1"/>
</dbReference>
<sequence length="285" mass="31403">MKPVKKAVILAAGLGTRLLPTTKTMPQALLPIVDQPVIQYLVEEVRQAGITDILIVISKTADSIEDYYDANFELEDTLLARRQFQLLKTLNATTTTNLYFVRQSKPLGSGAALLAAQSFVGDEPCLVLTTDHLIPGQAALTKPLLVQFNQVHAPIVAMTATMPTTTLTSFDRHSDNLELGRYILTPEIFAILAHQTMTKGGECQLIDAIATLNQTQRVFVYNFTGPNNAINDKLSYVETIIAYGLQHPEIQVALRQYILDLANQLTPVKKAATVQVTFSKQRVKP</sequence>
<evidence type="ECO:0000256" key="4">
    <source>
        <dbReference type="ARBA" id="ARBA00022679"/>
    </source>
</evidence>
<evidence type="ECO:0000259" key="7">
    <source>
        <dbReference type="Pfam" id="PF00483"/>
    </source>
</evidence>
<dbReference type="RefSeq" id="WP_137629451.1">
    <property type="nucleotide sequence ID" value="NZ_BJDJ01000023.1"/>
</dbReference>
<gene>
    <name evidence="8" type="ORF">ACFP5Y_04915</name>
</gene>
<dbReference type="InterPro" id="IPR005771">
    <property type="entry name" value="GalU_uridylyltTrfase_bac/arc"/>
</dbReference>
<comment type="caution">
    <text evidence="8">The sequence shown here is derived from an EMBL/GenBank/DDBJ whole genome shotgun (WGS) entry which is preliminary data.</text>
</comment>
<proteinExistence type="inferred from homology"/>
<protein>
    <recommendedName>
        <fullName evidence="3">UTP--glucose-1-phosphate uridylyltransferase</fullName>
        <ecNumber evidence="3">2.7.7.9</ecNumber>
    </recommendedName>
</protein>
<dbReference type="EMBL" id="JBHSSC010000013">
    <property type="protein sequence ID" value="MFC6180561.1"/>
    <property type="molecule type" value="Genomic_DNA"/>
</dbReference>
<evidence type="ECO:0000313" key="9">
    <source>
        <dbReference type="Proteomes" id="UP001596282"/>
    </source>
</evidence>
<evidence type="ECO:0000256" key="2">
    <source>
        <dbReference type="ARBA" id="ARBA00006890"/>
    </source>
</evidence>
<dbReference type="PANTHER" id="PTHR43197">
    <property type="entry name" value="UTP--GLUCOSE-1-PHOSPHATE URIDYLYLTRANSFERASE"/>
    <property type="match status" value="1"/>
</dbReference>
<dbReference type="Proteomes" id="UP001596282">
    <property type="component" value="Unassembled WGS sequence"/>
</dbReference>
<keyword evidence="9" id="KW-1185">Reference proteome</keyword>
<feature type="domain" description="Nucleotidyl transferase" evidence="7">
    <location>
        <begin position="6"/>
        <end position="155"/>
    </location>
</feature>
<keyword evidence="4 8" id="KW-0808">Transferase</keyword>
<dbReference type="PANTHER" id="PTHR43197:SF1">
    <property type="entry name" value="UTP--GLUCOSE-1-PHOSPHATE URIDYLYLTRANSFERASE"/>
    <property type="match status" value="1"/>
</dbReference>
<dbReference type="GO" id="GO:0003983">
    <property type="term" value="F:UTP:glucose-1-phosphate uridylyltransferase activity"/>
    <property type="evidence" value="ECO:0007669"/>
    <property type="project" value="UniProtKB-EC"/>
</dbReference>
<organism evidence="8 9">
    <name type="scientific">Lactiplantibacillus daowaiensis</name>
    <dbReference type="NCBI Taxonomy" id="2559918"/>
    <lineage>
        <taxon>Bacteria</taxon>
        <taxon>Bacillati</taxon>
        <taxon>Bacillota</taxon>
        <taxon>Bacilli</taxon>
        <taxon>Lactobacillales</taxon>
        <taxon>Lactobacillaceae</taxon>
        <taxon>Lactiplantibacillus</taxon>
    </lineage>
</organism>
<evidence type="ECO:0000256" key="5">
    <source>
        <dbReference type="ARBA" id="ARBA00022695"/>
    </source>
</evidence>
<evidence type="ECO:0000256" key="1">
    <source>
        <dbReference type="ARBA" id="ARBA00005136"/>
    </source>
</evidence>
<dbReference type="InterPro" id="IPR029044">
    <property type="entry name" value="Nucleotide-diphossugar_trans"/>
</dbReference>